<keyword evidence="4" id="KW-0645">Protease</keyword>
<dbReference type="NCBIfam" id="TIGR00666">
    <property type="entry name" value="PBP4"/>
    <property type="match status" value="1"/>
</dbReference>
<dbReference type="GO" id="GO:0006508">
    <property type="term" value="P:proteolysis"/>
    <property type="evidence" value="ECO:0007669"/>
    <property type="project" value="InterPro"/>
</dbReference>
<dbReference type="PANTHER" id="PTHR30023:SF0">
    <property type="entry name" value="PENICILLIN-SENSITIVE CARBOXYPEPTIDASE A"/>
    <property type="match status" value="1"/>
</dbReference>
<reference evidence="5" key="1">
    <citation type="submission" date="2018-03" db="EMBL/GenBank/DDBJ databases">
        <authorList>
            <person name="Rodrigo-Torres L."/>
            <person name="Arahal R. D."/>
            <person name="Lucena T."/>
        </authorList>
    </citation>
    <scope>NUCLEOTIDE SEQUENCE [LARGE SCALE GENOMIC DNA]</scope>
    <source>
        <strain evidence="5">CECT 8811</strain>
    </source>
</reference>
<evidence type="ECO:0000256" key="1">
    <source>
        <dbReference type="ARBA" id="ARBA00006096"/>
    </source>
</evidence>
<keyword evidence="5" id="KW-1185">Reference proteome</keyword>
<feature type="chain" id="PRO_5015333543" evidence="3">
    <location>
        <begin position="25"/>
        <end position="494"/>
    </location>
</feature>
<feature type="signal peptide" evidence="3">
    <location>
        <begin position="1"/>
        <end position="24"/>
    </location>
</feature>
<dbReference type="AlphaFoldDB" id="A0A2R8ALH7"/>
<evidence type="ECO:0000313" key="4">
    <source>
        <dbReference type="EMBL" id="SPF76747.1"/>
    </source>
</evidence>
<dbReference type="PANTHER" id="PTHR30023">
    <property type="entry name" value="D-ALANYL-D-ALANINE CARBOXYPEPTIDASE"/>
    <property type="match status" value="1"/>
</dbReference>
<organism evidence="4 5">
    <name type="scientific">Aliiroseovarius pelagivivens</name>
    <dbReference type="NCBI Taxonomy" id="1639690"/>
    <lineage>
        <taxon>Bacteria</taxon>
        <taxon>Pseudomonadati</taxon>
        <taxon>Pseudomonadota</taxon>
        <taxon>Alphaproteobacteria</taxon>
        <taxon>Rhodobacterales</taxon>
        <taxon>Paracoccaceae</taxon>
        <taxon>Aliiroseovarius</taxon>
    </lineage>
</organism>
<evidence type="ECO:0000256" key="2">
    <source>
        <dbReference type="ARBA" id="ARBA00022801"/>
    </source>
</evidence>
<name>A0A2R8ALH7_9RHOB</name>
<dbReference type="InterPro" id="IPR012338">
    <property type="entry name" value="Beta-lactam/transpept-like"/>
</dbReference>
<evidence type="ECO:0000313" key="5">
    <source>
        <dbReference type="Proteomes" id="UP000244911"/>
    </source>
</evidence>
<keyword evidence="4" id="KW-0121">Carboxypeptidase</keyword>
<sequence length="494" mass="52383">MTISFSRRAFLAGLGAGAGLPAFANAPVTSLFPAPKPGDYAKNGLPSADALMADAGLGGKLGFMVADARSGEVLEVHNPVLPLPPASVAKAITGAYALSTLGGTHRFQTRLMATGAVQSGVIQGDLILVGGADPTLDTDALSQLAKDLRAKGVTGITGKFHVNGAYLPYQRVIDPGQPDHLGYNPSISGLNLNFNRVHFEWKREGQGWNVAMDARSETLRPAVKVARMEVVDRKSPIFTYKDAAGVDSWTVARAALGKGGSRWLPVRRPDIYAGEVFQVLARGQGVKLPRPLAQDGAPIGEVLVTYSSAQVTEIVQGMLKYSTNLTAEVVGMAASVDVGGTPEDLAGSAAIMSDWAKQALGTRRLKFADHSGLSDQSIVTARDMVKALITLGPDGDLAPLLKTIPPKSELVPGGGSHTIRAKTGTLNFVSSLAGYVTLPNGRELAFAIFTADMERREAIQKAFRERPQGARGWSRRSRRLQHDLIARWSVLFGT</sequence>
<dbReference type="Gene3D" id="3.40.710.10">
    <property type="entry name" value="DD-peptidase/beta-lactamase superfamily"/>
    <property type="match status" value="1"/>
</dbReference>
<comment type="similarity">
    <text evidence="1">Belongs to the peptidase S13 family.</text>
</comment>
<gene>
    <name evidence="4" type="primary">dac</name>
    <name evidence="4" type="ORF">ALP8811_01761</name>
</gene>
<proteinExistence type="inferred from homology"/>
<dbReference type="GO" id="GO:0000270">
    <property type="term" value="P:peptidoglycan metabolic process"/>
    <property type="evidence" value="ECO:0007669"/>
    <property type="project" value="TreeGrafter"/>
</dbReference>
<dbReference type="SUPFAM" id="SSF56601">
    <property type="entry name" value="beta-lactamase/transpeptidase-like"/>
    <property type="match status" value="1"/>
</dbReference>
<keyword evidence="2 4" id="KW-0378">Hydrolase</keyword>
<dbReference type="EMBL" id="OMOI01000001">
    <property type="protein sequence ID" value="SPF76747.1"/>
    <property type="molecule type" value="Genomic_DNA"/>
</dbReference>
<dbReference type="PROSITE" id="PS51318">
    <property type="entry name" value="TAT"/>
    <property type="match status" value="1"/>
</dbReference>
<keyword evidence="3" id="KW-0732">Signal</keyword>
<dbReference type="EC" id="3.4.16.4" evidence="4"/>
<dbReference type="InterPro" id="IPR006311">
    <property type="entry name" value="TAT_signal"/>
</dbReference>
<dbReference type="RefSeq" id="WP_108856722.1">
    <property type="nucleotide sequence ID" value="NZ_OMOI01000001.1"/>
</dbReference>
<dbReference type="InterPro" id="IPR000667">
    <property type="entry name" value="Peptidase_S13"/>
</dbReference>
<dbReference type="Gene3D" id="3.50.80.20">
    <property type="entry name" value="D-Ala-D-Ala carboxypeptidase C, peptidase S13"/>
    <property type="match status" value="1"/>
</dbReference>
<accession>A0A2R8ALH7</accession>
<dbReference type="PRINTS" id="PR00922">
    <property type="entry name" value="DADACBPTASE3"/>
</dbReference>
<dbReference type="Proteomes" id="UP000244911">
    <property type="component" value="Unassembled WGS sequence"/>
</dbReference>
<dbReference type="OrthoDB" id="5372081at2"/>
<dbReference type="GO" id="GO:0009002">
    <property type="term" value="F:serine-type D-Ala-D-Ala carboxypeptidase activity"/>
    <property type="evidence" value="ECO:0007669"/>
    <property type="project" value="UniProtKB-EC"/>
</dbReference>
<evidence type="ECO:0000256" key="3">
    <source>
        <dbReference type="SAM" id="SignalP"/>
    </source>
</evidence>
<protein>
    <submittedName>
        <fullName evidence="4">D-alanyl-D-alanine carboxypeptidase</fullName>
        <ecNumber evidence="4">3.4.16.4</ecNumber>
    </submittedName>
</protein>
<dbReference type="Pfam" id="PF02113">
    <property type="entry name" value="Peptidase_S13"/>
    <property type="match status" value="1"/>
</dbReference>